<dbReference type="HOGENOM" id="CLU_020844_6_0_1"/>
<dbReference type="Pfam" id="PF01063">
    <property type="entry name" value="Aminotran_4"/>
    <property type="match status" value="1"/>
</dbReference>
<dbReference type="AlphaFoldDB" id="J4H3T4"/>
<evidence type="ECO:0000313" key="2">
    <source>
        <dbReference type="Proteomes" id="UP000006352"/>
    </source>
</evidence>
<dbReference type="Proteomes" id="UP000006352">
    <property type="component" value="Unassembled WGS sequence"/>
</dbReference>
<dbReference type="InterPro" id="IPR043131">
    <property type="entry name" value="BCAT-like_N"/>
</dbReference>
<dbReference type="InParanoid" id="J4H3T4"/>
<dbReference type="STRING" id="599839.J4H3T4"/>
<dbReference type="RefSeq" id="XP_012183082.1">
    <property type="nucleotide sequence ID" value="XM_012327692.1"/>
</dbReference>
<organism evidence="1 2">
    <name type="scientific">Fibroporia radiculosa</name>
    <dbReference type="NCBI Taxonomy" id="599839"/>
    <lineage>
        <taxon>Eukaryota</taxon>
        <taxon>Fungi</taxon>
        <taxon>Dikarya</taxon>
        <taxon>Basidiomycota</taxon>
        <taxon>Agaricomycotina</taxon>
        <taxon>Agaricomycetes</taxon>
        <taxon>Polyporales</taxon>
        <taxon>Fibroporiaceae</taxon>
        <taxon>Fibroporia</taxon>
    </lineage>
</organism>
<dbReference type="InterPro" id="IPR036038">
    <property type="entry name" value="Aminotransferase-like"/>
</dbReference>
<dbReference type="GO" id="GO:0003824">
    <property type="term" value="F:catalytic activity"/>
    <property type="evidence" value="ECO:0007669"/>
    <property type="project" value="InterPro"/>
</dbReference>
<dbReference type="OrthoDB" id="64220at2759"/>
<dbReference type="GeneID" id="24098710"/>
<keyword evidence="2" id="KW-1185">Reference proteome</keyword>
<reference evidence="1 2" key="1">
    <citation type="journal article" date="2012" name="Appl. Environ. Microbiol.">
        <title>Short-read sequencing for genomic analysis of the brown rot fungus Fibroporia radiculosa.</title>
        <authorList>
            <person name="Tang J.D."/>
            <person name="Perkins A.D."/>
            <person name="Sonstegard T.S."/>
            <person name="Schroeder S.G."/>
            <person name="Burgess S.C."/>
            <person name="Diehl S.V."/>
        </authorList>
    </citation>
    <scope>NUCLEOTIDE SEQUENCE [LARGE SCALE GENOMIC DNA]</scope>
    <source>
        <strain evidence="1 2">TFFH 294</strain>
    </source>
</reference>
<evidence type="ECO:0000313" key="1">
    <source>
        <dbReference type="EMBL" id="CCM03799.1"/>
    </source>
</evidence>
<protein>
    <recommendedName>
        <fullName evidence="3">Aminodeoxychorismate lyase</fullName>
    </recommendedName>
</protein>
<dbReference type="SUPFAM" id="SSF56752">
    <property type="entry name" value="D-aminoacid aminotransferase-like PLP-dependent enzymes"/>
    <property type="match status" value="1"/>
</dbReference>
<evidence type="ECO:0008006" key="3">
    <source>
        <dbReference type="Google" id="ProtNLM"/>
    </source>
</evidence>
<proteinExistence type="predicted"/>
<gene>
    <name evidence="1" type="ORF">FIBRA_05947</name>
</gene>
<dbReference type="Gene3D" id="3.20.10.10">
    <property type="entry name" value="D-amino Acid Aminotransferase, subunit A, domain 2"/>
    <property type="match status" value="1"/>
</dbReference>
<sequence length="274" mass="29939">MALAPNLYHLLSSTRYDSSLLAAAWNTAANEGLQSPYLFLRYHHDRLVAAARQHGWHAAQGGKYDDLQHACDRAVHDAHSRSDSAGKPMKVRILLSENGVFLASAAVATTLPILDPTAVARSPPPETDTPSAREMLLADTTLIIYPDICSTTSSLFTQTKTTHRPQYDAARARMGIPPLPAPSTADVLLYSPSGGLTETSIRNIAFWRRSPPCWITPPVAVGCLPGVMRRWLIAQGIVVEARADELRREDIGEGEIVMTFNSVEGCRLALIQFK</sequence>
<dbReference type="Gene3D" id="3.30.470.10">
    <property type="match status" value="1"/>
</dbReference>
<name>J4H3T4_9APHY</name>
<dbReference type="InterPro" id="IPR001544">
    <property type="entry name" value="Aminotrans_IV"/>
</dbReference>
<dbReference type="InterPro" id="IPR043132">
    <property type="entry name" value="BCAT-like_C"/>
</dbReference>
<accession>J4H3T4</accession>
<dbReference type="EMBL" id="HE797128">
    <property type="protein sequence ID" value="CCM03799.1"/>
    <property type="molecule type" value="Genomic_DNA"/>
</dbReference>